<gene>
    <name evidence="6" type="ORF">F4Y42_19250</name>
</gene>
<dbReference type="InterPro" id="IPR017941">
    <property type="entry name" value="Rieske_2Fe-2S"/>
</dbReference>
<evidence type="ECO:0000259" key="5">
    <source>
        <dbReference type="PROSITE" id="PS51296"/>
    </source>
</evidence>
<accession>A0A6B0Z016</accession>
<dbReference type="InterPro" id="IPR036922">
    <property type="entry name" value="Rieske_2Fe-2S_sf"/>
</dbReference>
<dbReference type="CDD" id="cd03467">
    <property type="entry name" value="Rieske"/>
    <property type="match status" value="1"/>
</dbReference>
<keyword evidence="1" id="KW-0001">2Fe-2S</keyword>
<evidence type="ECO:0000256" key="2">
    <source>
        <dbReference type="ARBA" id="ARBA00022723"/>
    </source>
</evidence>
<keyword evidence="4" id="KW-0411">Iron-sulfur</keyword>
<dbReference type="GO" id="GO:0004497">
    <property type="term" value="F:monooxygenase activity"/>
    <property type="evidence" value="ECO:0007669"/>
    <property type="project" value="UniProtKB-ARBA"/>
</dbReference>
<evidence type="ECO:0000256" key="4">
    <source>
        <dbReference type="ARBA" id="ARBA00023014"/>
    </source>
</evidence>
<evidence type="ECO:0000256" key="3">
    <source>
        <dbReference type="ARBA" id="ARBA00023004"/>
    </source>
</evidence>
<sequence length="144" mass="16076">MAKHVVATVKEIPPGERKIVEIGGRSIGVFNIKGEFYALRNICPHQGGPLCEGRLTGFVMADKPGGEYRYERRGEILRCPWHGWEYDVTTGQSWVDPASVRTRAYDVEIATADEIPSTYQPGPYTAETFEVSVDQEYVIVELPG</sequence>
<dbReference type="PANTHER" id="PTHR21496">
    <property type="entry name" value="FERREDOXIN-RELATED"/>
    <property type="match status" value="1"/>
</dbReference>
<dbReference type="GO" id="GO:0046872">
    <property type="term" value="F:metal ion binding"/>
    <property type="evidence" value="ECO:0007669"/>
    <property type="project" value="UniProtKB-KW"/>
</dbReference>
<evidence type="ECO:0000256" key="1">
    <source>
        <dbReference type="ARBA" id="ARBA00022714"/>
    </source>
</evidence>
<dbReference type="GO" id="GO:0016705">
    <property type="term" value="F:oxidoreductase activity, acting on paired donors, with incorporation or reduction of molecular oxygen"/>
    <property type="evidence" value="ECO:0007669"/>
    <property type="project" value="UniProtKB-ARBA"/>
</dbReference>
<comment type="caution">
    <text evidence="6">The sequence shown here is derived from an EMBL/GenBank/DDBJ whole genome shotgun (WGS) entry which is preliminary data.</text>
</comment>
<dbReference type="AlphaFoldDB" id="A0A6B0Z016"/>
<dbReference type="Pfam" id="PF00355">
    <property type="entry name" value="Rieske"/>
    <property type="match status" value="1"/>
</dbReference>
<name>A0A6B0Z016_9CHLR</name>
<keyword evidence="2" id="KW-0479">Metal-binding</keyword>
<reference evidence="6" key="1">
    <citation type="submission" date="2019-09" db="EMBL/GenBank/DDBJ databases">
        <title>Characterisation of the sponge microbiome using genome-centric metagenomics.</title>
        <authorList>
            <person name="Engelberts J.P."/>
            <person name="Robbins S.J."/>
            <person name="De Goeij J.M."/>
            <person name="Aranda M."/>
            <person name="Bell S.C."/>
            <person name="Webster N.S."/>
        </authorList>
    </citation>
    <scope>NUCLEOTIDE SEQUENCE</scope>
    <source>
        <strain evidence="6">SB0664_bin_27</strain>
    </source>
</reference>
<feature type="domain" description="Rieske" evidence="5">
    <location>
        <begin position="4"/>
        <end position="109"/>
    </location>
</feature>
<dbReference type="EMBL" id="VXRG01000161">
    <property type="protein sequence ID" value="MXY95579.1"/>
    <property type="molecule type" value="Genomic_DNA"/>
</dbReference>
<protein>
    <submittedName>
        <fullName evidence="6">Rieske (2Fe-2S) protein</fullName>
    </submittedName>
</protein>
<dbReference type="Gene3D" id="2.102.10.10">
    <property type="entry name" value="Rieske [2Fe-2S] iron-sulphur domain"/>
    <property type="match status" value="1"/>
</dbReference>
<dbReference type="PANTHER" id="PTHR21496:SF23">
    <property type="entry name" value="3-PHENYLPROPIONATE_CINNAMIC ACID DIOXYGENASE FERREDOXIN SUBUNIT"/>
    <property type="match status" value="1"/>
</dbReference>
<organism evidence="6">
    <name type="scientific">Caldilineaceae bacterium SB0664_bin_27</name>
    <dbReference type="NCBI Taxonomy" id="2605260"/>
    <lineage>
        <taxon>Bacteria</taxon>
        <taxon>Bacillati</taxon>
        <taxon>Chloroflexota</taxon>
        <taxon>Caldilineae</taxon>
        <taxon>Caldilineales</taxon>
        <taxon>Caldilineaceae</taxon>
    </lineage>
</organism>
<dbReference type="GO" id="GO:0051537">
    <property type="term" value="F:2 iron, 2 sulfur cluster binding"/>
    <property type="evidence" value="ECO:0007669"/>
    <property type="project" value="UniProtKB-KW"/>
</dbReference>
<dbReference type="SUPFAM" id="SSF50022">
    <property type="entry name" value="ISP domain"/>
    <property type="match status" value="1"/>
</dbReference>
<dbReference type="PROSITE" id="PS51296">
    <property type="entry name" value="RIESKE"/>
    <property type="match status" value="1"/>
</dbReference>
<evidence type="ECO:0000313" key="6">
    <source>
        <dbReference type="EMBL" id="MXY95579.1"/>
    </source>
</evidence>
<proteinExistence type="predicted"/>
<keyword evidence="3" id="KW-0408">Iron</keyword>